<feature type="region of interest" description="Disordered" evidence="1">
    <location>
        <begin position="129"/>
        <end position="148"/>
    </location>
</feature>
<dbReference type="AlphaFoldDB" id="A0A0F8YH61"/>
<comment type="caution">
    <text evidence="2">The sequence shown here is derived from an EMBL/GenBank/DDBJ whole genome shotgun (WGS) entry which is preliminary data.</text>
</comment>
<sequence>VQDHPVIERRSDLTAAGIPPDLIGGLLDGLVRSGLLAIGGNKYTDLAHTSYLLGDGGISKVLSGVKGMKKTRPQMLDMVSKLAVDFPLVNILEQVEHWAAYKLDHPLTTKSNVASQLHTWMKKSLEYNPPTAPPVTSDSATEGLVIEE</sequence>
<reference evidence="2" key="1">
    <citation type="journal article" date="2015" name="Nature">
        <title>Complex archaea that bridge the gap between prokaryotes and eukaryotes.</title>
        <authorList>
            <person name="Spang A."/>
            <person name="Saw J.H."/>
            <person name="Jorgensen S.L."/>
            <person name="Zaremba-Niedzwiedzka K."/>
            <person name="Martijn J."/>
            <person name="Lind A.E."/>
            <person name="van Eijk R."/>
            <person name="Schleper C."/>
            <person name="Guy L."/>
            <person name="Ettema T.J."/>
        </authorList>
    </citation>
    <scope>NUCLEOTIDE SEQUENCE</scope>
</reference>
<feature type="non-terminal residue" evidence="2">
    <location>
        <position position="1"/>
    </location>
</feature>
<evidence type="ECO:0000313" key="2">
    <source>
        <dbReference type="EMBL" id="KKK80747.1"/>
    </source>
</evidence>
<name>A0A0F8YH61_9ZZZZ</name>
<proteinExistence type="predicted"/>
<accession>A0A0F8YH61</accession>
<organism evidence="2">
    <name type="scientific">marine sediment metagenome</name>
    <dbReference type="NCBI Taxonomy" id="412755"/>
    <lineage>
        <taxon>unclassified sequences</taxon>
        <taxon>metagenomes</taxon>
        <taxon>ecological metagenomes</taxon>
    </lineage>
</organism>
<protein>
    <submittedName>
        <fullName evidence="2">Uncharacterized protein</fullName>
    </submittedName>
</protein>
<evidence type="ECO:0000256" key="1">
    <source>
        <dbReference type="SAM" id="MobiDB-lite"/>
    </source>
</evidence>
<gene>
    <name evidence="2" type="ORF">LCGC14_2820380</name>
</gene>
<dbReference type="EMBL" id="LAZR01053438">
    <property type="protein sequence ID" value="KKK80747.1"/>
    <property type="molecule type" value="Genomic_DNA"/>
</dbReference>